<dbReference type="EMBL" id="GEZM01075645">
    <property type="protein sequence ID" value="JAV64030.1"/>
    <property type="molecule type" value="Transcribed_RNA"/>
</dbReference>
<sequence>MHCKIRALNCLCSIGLVFYPHNDVTAARRRENSVTILERRRLRLVVFHNFLCSPRPTTEYFFEVELQLTQQLYFARTGHRIFVDVTPYRFDTAYSRRTNYPFPLFTLIFINFRVVKPDPISALSYNELNNLLRVIQHSVTRDTFSSAFSLLF</sequence>
<reference evidence="1" key="1">
    <citation type="journal article" date="2016" name="Sci. Rep.">
        <title>Molecular characterization of firefly nuptial gifts: a multi-omics approach sheds light on postcopulatory sexual selection.</title>
        <authorList>
            <person name="Al-Wathiqui N."/>
            <person name="Fallon T.R."/>
            <person name="South A."/>
            <person name="Weng J.K."/>
            <person name="Lewis S.M."/>
        </authorList>
    </citation>
    <scope>NUCLEOTIDE SEQUENCE</scope>
</reference>
<dbReference type="AlphaFoldDB" id="A0A1Y1KV41"/>
<name>A0A1Y1KV41_PHOPY</name>
<proteinExistence type="predicted"/>
<organism evidence="1">
    <name type="scientific">Photinus pyralis</name>
    <name type="common">Common eastern firefly</name>
    <name type="synonym">Lampyris pyralis</name>
    <dbReference type="NCBI Taxonomy" id="7054"/>
    <lineage>
        <taxon>Eukaryota</taxon>
        <taxon>Metazoa</taxon>
        <taxon>Ecdysozoa</taxon>
        <taxon>Arthropoda</taxon>
        <taxon>Hexapoda</taxon>
        <taxon>Insecta</taxon>
        <taxon>Pterygota</taxon>
        <taxon>Neoptera</taxon>
        <taxon>Endopterygota</taxon>
        <taxon>Coleoptera</taxon>
        <taxon>Polyphaga</taxon>
        <taxon>Elateriformia</taxon>
        <taxon>Elateroidea</taxon>
        <taxon>Lampyridae</taxon>
        <taxon>Lampyrinae</taxon>
        <taxon>Photinus</taxon>
    </lineage>
</organism>
<accession>A0A1Y1KV41</accession>
<protein>
    <submittedName>
        <fullName evidence="1">Uncharacterized protein</fullName>
    </submittedName>
</protein>
<evidence type="ECO:0000313" key="1">
    <source>
        <dbReference type="EMBL" id="JAV64030.1"/>
    </source>
</evidence>